<evidence type="ECO:0008006" key="4">
    <source>
        <dbReference type="Google" id="ProtNLM"/>
    </source>
</evidence>
<evidence type="ECO:0000313" key="2">
    <source>
        <dbReference type="EMBL" id="SMF78068.1"/>
    </source>
</evidence>
<dbReference type="EMBL" id="FWZX01000038">
    <property type="protein sequence ID" value="SMF78068.1"/>
    <property type="molecule type" value="Genomic_DNA"/>
</dbReference>
<organism evidence="2 3">
    <name type="scientific">Tistlia consotensis USBA 355</name>
    <dbReference type="NCBI Taxonomy" id="560819"/>
    <lineage>
        <taxon>Bacteria</taxon>
        <taxon>Pseudomonadati</taxon>
        <taxon>Pseudomonadota</taxon>
        <taxon>Alphaproteobacteria</taxon>
        <taxon>Rhodospirillales</taxon>
        <taxon>Rhodovibrionaceae</taxon>
        <taxon>Tistlia</taxon>
    </lineage>
</organism>
<dbReference type="Proteomes" id="UP000192917">
    <property type="component" value="Unassembled WGS sequence"/>
</dbReference>
<reference evidence="2 3" key="1">
    <citation type="submission" date="2017-04" db="EMBL/GenBank/DDBJ databases">
        <authorList>
            <person name="Afonso C.L."/>
            <person name="Miller P.J."/>
            <person name="Scott M.A."/>
            <person name="Spackman E."/>
            <person name="Goraichik I."/>
            <person name="Dimitrov K.M."/>
            <person name="Suarez D.L."/>
            <person name="Swayne D.E."/>
        </authorList>
    </citation>
    <scope>NUCLEOTIDE SEQUENCE [LARGE SCALE GENOMIC DNA]</scope>
    <source>
        <strain evidence="2 3">USBA 355</strain>
    </source>
</reference>
<feature type="region of interest" description="Disordered" evidence="1">
    <location>
        <begin position="123"/>
        <end position="149"/>
    </location>
</feature>
<evidence type="ECO:0000313" key="3">
    <source>
        <dbReference type="Proteomes" id="UP000192917"/>
    </source>
</evidence>
<keyword evidence="3" id="KW-1185">Reference proteome</keyword>
<accession>A0A1Y6CU20</accession>
<protein>
    <recommendedName>
        <fullName evidence="4">Metal ABC transporter ATP-binding protein</fullName>
    </recommendedName>
</protein>
<dbReference type="AlphaFoldDB" id="A0A1Y6CU20"/>
<gene>
    <name evidence="2" type="ORF">SAMN05428998_1382</name>
</gene>
<sequence>MTLKVKVALAVATAALVGGCASQPKNITAAYVSPVQYADYSCPQITAEMDGVSKRTVELYDHLQNKADNDSAEMAIGIVLFWPALLMLNGGDGPEAQEYAHLKGEYKALDEVAGKKSCTVTTRSPETIIKEKEEQKQKEAESKGAGYPT</sequence>
<proteinExistence type="predicted"/>
<evidence type="ECO:0000256" key="1">
    <source>
        <dbReference type="SAM" id="MobiDB-lite"/>
    </source>
</evidence>
<dbReference type="RefSeq" id="WP_085126104.1">
    <property type="nucleotide sequence ID" value="NZ_FWZX01000038.1"/>
</dbReference>
<name>A0A1Y6CU20_9PROT</name>
<feature type="compositionally biased region" description="Basic and acidic residues" evidence="1">
    <location>
        <begin position="128"/>
        <end position="142"/>
    </location>
</feature>
<dbReference type="PROSITE" id="PS51257">
    <property type="entry name" value="PROKAR_LIPOPROTEIN"/>
    <property type="match status" value="1"/>
</dbReference>